<name>A0ABS9L077_9BACT</name>
<dbReference type="SUPFAM" id="SSF47240">
    <property type="entry name" value="Ferritin-like"/>
    <property type="match status" value="1"/>
</dbReference>
<evidence type="ECO:0000313" key="3">
    <source>
        <dbReference type="Proteomes" id="UP001165367"/>
    </source>
</evidence>
<feature type="transmembrane region" description="Helical" evidence="1">
    <location>
        <begin position="176"/>
        <end position="198"/>
    </location>
</feature>
<dbReference type="EMBL" id="JAKLTR010000027">
    <property type="protein sequence ID" value="MCG2617874.1"/>
    <property type="molecule type" value="Genomic_DNA"/>
</dbReference>
<dbReference type="Proteomes" id="UP001165367">
    <property type="component" value="Unassembled WGS sequence"/>
</dbReference>
<reference evidence="2" key="1">
    <citation type="submission" date="2022-01" db="EMBL/GenBank/DDBJ databases">
        <authorList>
            <person name="Jo J.-H."/>
            <person name="Im W.-T."/>
        </authorList>
    </citation>
    <scope>NUCLEOTIDE SEQUENCE</scope>
    <source>
        <strain evidence="2">NA20</strain>
    </source>
</reference>
<gene>
    <name evidence="2" type="ORF">LZZ85_26470</name>
</gene>
<sequence>MLFKHWKEYYEQNKTHFAHIDLDRPDELTEEEKLVISSSLQQFQRGEHSEGKHLYAFAQKFGDPDYLDCIRLFIPEEQRHAMVLAAYMKRKGIPLLRGHWVDNVFRWLRKLSGIENTVRVLLVAEIIAKVYYQALFNATSSGLLRDICQQILKDEDQHILFQCDALKQFQRKRSLFGRWFFSGSQMILMTGTTVIVWWHHRKVLYRGGYNFRKFLKRTFTVFTETNTYINHRENAGAVFPV</sequence>
<dbReference type="InterPro" id="IPR009078">
    <property type="entry name" value="Ferritin-like_SF"/>
</dbReference>
<evidence type="ECO:0000256" key="1">
    <source>
        <dbReference type="SAM" id="Phobius"/>
    </source>
</evidence>
<keyword evidence="3" id="KW-1185">Reference proteome</keyword>
<dbReference type="CDD" id="cd00657">
    <property type="entry name" value="Ferritin_like"/>
    <property type="match status" value="1"/>
</dbReference>
<dbReference type="RefSeq" id="WP_237876775.1">
    <property type="nucleotide sequence ID" value="NZ_JAKLTR010000027.1"/>
</dbReference>
<comment type="caution">
    <text evidence="2">The sequence shown here is derived from an EMBL/GenBank/DDBJ whole genome shotgun (WGS) entry which is preliminary data.</text>
</comment>
<dbReference type="Gene3D" id="1.10.620.20">
    <property type="entry name" value="Ribonucleotide Reductase, subunit A"/>
    <property type="match status" value="1"/>
</dbReference>
<proteinExistence type="predicted"/>
<keyword evidence="1" id="KW-1133">Transmembrane helix</keyword>
<evidence type="ECO:0008006" key="4">
    <source>
        <dbReference type="Google" id="ProtNLM"/>
    </source>
</evidence>
<dbReference type="InterPro" id="IPR012348">
    <property type="entry name" value="RNR-like"/>
</dbReference>
<keyword evidence="1" id="KW-0812">Transmembrane</keyword>
<organism evidence="2 3">
    <name type="scientific">Terrimonas ginsenosidimutans</name>
    <dbReference type="NCBI Taxonomy" id="2908004"/>
    <lineage>
        <taxon>Bacteria</taxon>
        <taxon>Pseudomonadati</taxon>
        <taxon>Bacteroidota</taxon>
        <taxon>Chitinophagia</taxon>
        <taxon>Chitinophagales</taxon>
        <taxon>Chitinophagaceae</taxon>
        <taxon>Terrimonas</taxon>
    </lineage>
</organism>
<protein>
    <recommendedName>
        <fullName evidence="4">Ferritin-like domain-containing protein</fullName>
    </recommendedName>
</protein>
<evidence type="ECO:0000313" key="2">
    <source>
        <dbReference type="EMBL" id="MCG2617874.1"/>
    </source>
</evidence>
<keyword evidence="1" id="KW-0472">Membrane</keyword>
<accession>A0ABS9L077</accession>